<name>A0A643F526_9HYPH</name>
<keyword evidence="1" id="KW-0808">Transferase</keyword>
<reference evidence="1" key="1">
    <citation type="submission" date="2019-09" db="EMBL/GenBank/DDBJ databases">
        <title>Draft genome sequences of 48 bacterial type strains from the CCUG.</title>
        <authorList>
            <person name="Tunovic T."/>
            <person name="Pineiro-Iglesias B."/>
            <person name="Unosson C."/>
            <person name="Inganas E."/>
            <person name="Ohlen M."/>
            <person name="Cardew S."/>
            <person name="Jensie-Markopoulos S."/>
            <person name="Salva-Serra F."/>
            <person name="Jaen-Luchoro D."/>
            <person name="Karlsson R."/>
            <person name="Svensson-Stadler L."/>
            <person name="Chun J."/>
            <person name="Moore E."/>
        </authorList>
    </citation>
    <scope>NUCLEOTIDE SEQUENCE</scope>
    <source>
        <strain evidence="1">CCUG 50899</strain>
    </source>
</reference>
<dbReference type="EMBL" id="VZPE01000001">
    <property type="protein sequence ID" value="KAB0573004.1"/>
    <property type="molecule type" value="Genomic_DNA"/>
</dbReference>
<sequence>MSDDERQTEQSFVLRVVEGIGDFSEDEWNRLAGTSRQGGNYNPFISRAFLNALEQSGSVSQHAGWLPRHLRLEDDKGYLIGAVPNYLKGHSQGEYVFDHGWADAFERAGGRYYPKFQASIPFTPATGPRLLRHAEFEPDAVQLALANGLRQLTDQTGASSAHVTFAPKNEIFALESANFLRRTDQQFHFINNSFSRYDDFLNELVSRKRKALKKERRDALSEGIEIDWLTGSDLTEAVWDDFFEFYIDTGSRKWGRPYLNREFFSLIGETMADDILLVMARRGGRYIAGAINFIGSDTLYGRHWGCIEDHPYLHFEVCYHQAIDFAIDRKLRIVEAGAQGEHKLARGYIPVTTHSAHYIAHEGFRRAVSDYLEHERREVEQIHAALEEHTPFRHE</sequence>
<dbReference type="PANTHER" id="PTHR47017:SF1">
    <property type="entry name" value="ACYL-COA"/>
    <property type="match status" value="1"/>
</dbReference>
<dbReference type="Pfam" id="PF04339">
    <property type="entry name" value="FemAB_like"/>
    <property type="match status" value="1"/>
</dbReference>
<comment type="caution">
    <text evidence="1">The sequence shown here is derived from an EMBL/GenBank/DDBJ whole genome shotgun (WGS) entry which is preliminary data.</text>
</comment>
<dbReference type="GO" id="GO:0016740">
    <property type="term" value="F:transferase activity"/>
    <property type="evidence" value="ECO:0007669"/>
    <property type="project" value="UniProtKB-KW"/>
</dbReference>
<dbReference type="SUPFAM" id="SSF55729">
    <property type="entry name" value="Acyl-CoA N-acyltransferases (Nat)"/>
    <property type="match status" value="1"/>
</dbReference>
<evidence type="ECO:0000313" key="1">
    <source>
        <dbReference type="EMBL" id="KAB0573004.1"/>
    </source>
</evidence>
<dbReference type="InterPro" id="IPR007434">
    <property type="entry name" value="FemAB-like"/>
</dbReference>
<dbReference type="AlphaFoldDB" id="A0A643F526"/>
<protein>
    <submittedName>
        <fullName evidence="1">GNAT family N-acetyltransferase</fullName>
    </submittedName>
</protein>
<organism evidence="1">
    <name type="scientific">Brucella pituitosa</name>
    <dbReference type="NCBI Taxonomy" id="571256"/>
    <lineage>
        <taxon>Bacteria</taxon>
        <taxon>Pseudomonadati</taxon>
        <taxon>Pseudomonadota</taxon>
        <taxon>Alphaproteobacteria</taxon>
        <taxon>Hyphomicrobiales</taxon>
        <taxon>Brucellaceae</taxon>
        <taxon>Brucella/Ochrobactrum group</taxon>
        <taxon>Brucella</taxon>
    </lineage>
</organism>
<dbReference type="PANTHER" id="PTHR47017">
    <property type="entry name" value="ACYL-COA"/>
    <property type="match status" value="1"/>
</dbReference>
<dbReference type="InterPro" id="IPR016181">
    <property type="entry name" value="Acyl_CoA_acyltransferase"/>
</dbReference>
<dbReference type="RefSeq" id="WP_128093276.1">
    <property type="nucleotide sequence ID" value="NZ_JBHEEN010000002.1"/>
</dbReference>
<accession>A0A643F526</accession>
<gene>
    <name evidence="1" type="ORF">F7Q93_00430</name>
</gene>
<proteinExistence type="predicted"/>
<dbReference type="Gene3D" id="3.40.630.30">
    <property type="match status" value="1"/>
</dbReference>